<sequence length="300" mass="33789">MKYRNRFEVAVHGLYSTWITGNILAMSRPSTRIIKTYNIIQQFKEKILSVSFKRNKACQLQSSSADLSDVNKCAKGPNAPGDTFPQGDGVFLLGVNLLDPRFENISPRILEILTALLTITLGNDGDSEVKYWKNEFNTNPNAFSKLENGNIEPGVLSKLLFDWLKELKNPVLRLQDLLVLAQDDSKNVWEKLETLEKPVVCTLVLIARFLGCLQPLPADLELTMIRRFVEPLLQLDNGDLSNNYPSNHLPTKSFDFSRDTFSGIYAEAVSLMQTLTKSLPNSSGWKNCEISTSMFSKFKS</sequence>
<dbReference type="AlphaFoldDB" id="A0A8T0DTP8"/>
<keyword evidence="2" id="KW-1185">Reference proteome</keyword>
<accession>A0A8T0DTP8</accession>
<reference evidence="1 2" key="1">
    <citation type="submission" date="2019-07" db="EMBL/GenBank/DDBJ databases">
        <title>Annotation for the trematode Paragonimus westermani.</title>
        <authorList>
            <person name="Choi Y.-J."/>
        </authorList>
    </citation>
    <scope>NUCLEOTIDE SEQUENCE [LARGE SCALE GENOMIC DNA]</scope>
    <source>
        <strain evidence="1">180907_Pwestermani</strain>
    </source>
</reference>
<organism evidence="1 2">
    <name type="scientific">Paragonimus westermani</name>
    <dbReference type="NCBI Taxonomy" id="34504"/>
    <lineage>
        <taxon>Eukaryota</taxon>
        <taxon>Metazoa</taxon>
        <taxon>Spiralia</taxon>
        <taxon>Lophotrochozoa</taxon>
        <taxon>Platyhelminthes</taxon>
        <taxon>Trematoda</taxon>
        <taxon>Digenea</taxon>
        <taxon>Plagiorchiida</taxon>
        <taxon>Troglotremata</taxon>
        <taxon>Troglotrematidae</taxon>
        <taxon>Paragonimus</taxon>
    </lineage>
</organism>
<dbReference type="Proteomes" id="UP000699462">
    <property type="component" value="Unassembled WGS sequence"/>
</dbReference>
<gene>
    <name evidence="1" type="ORF">P879_01551</name>
</gene>
<protein>
    <recommendedName>
        <fullName evidence="3">Rho-GAP domain-containing protein</fullName>
    </recommendedName>
</protein>
<comment type="caution">
    <text evidence="1">The sequence shown here is derived from an EMBL/GenBank/DDBJ whole genome shotgun (WGS) entry which is preliminary data.</text>
</comment>
<evidence type="ECO:0000313" key="1">
    <source>
        <dbReference type="EMBL" id="KAF8570107.1"/>
    </source>
</evidence>
<evidence type="ECO:0008006" key="3">
    <source>
        <dbReference type="Google" id="ProtNLM"/>
    </source>
</evidence>
<dbReference type="OrthoDB" id="19045at2759"/>
<proteinExistence type="predicted"/>
<dbReference type="EMBL" id="JTDF01001378">
    <property type="protein sequence ID" value="KAF8570107.1"/>
    <property type="molecule type" value="Genomic_DNA"/>
</dbReference>
<evidence type="ECO:0000313" key="2">
    <source>
        <dbReference type="Proteomes" id="UP000699462"/>
    </source>
</evidence>
<name>A0A8T0DTP8_9TREM</name>